<accession>A0ABP0DCG1</accession>
<sequence>MRTLTCLAKALTGRATAGARSITSRSFSSNTTGPKTPLSASSVPPSESLAQRSLFINVRPPPATLSERRSVLGVLERYGKVEMFKKLADNSSFVCIASSANMATALVQRSPLQYELLAENLQAVQPWGQPRVANVVQSVLRKEGEHHTSSASSSSSKSSLSHRSFVVSVFPSPDYHHRTMIRNSPLHGPWPRDESRPSGLPGSPSVMTAVATNADGYRETFVYNALKAVVPESASSEALCDWRPRTEWNTGTAGKSASGSPPERYPAQSRIQERLARRAHINKSILSSLVGRSGNGKLDE</sequence>
<dbReference type="EMBL" id="CAWUOM010000016">
    <property type="protein sequence ID" value="CAK7265331.1"/>
    <property type="molecule type" value="Genomic_DNA"/>
</dbReference>
<reference evidence="2 3" key="1">
    <citation type="submission" date="2024-01" db="EMBL/GenBank/DDBJ databases">
        <authorList>
            <person name="Allen C."/>
            <person name="Tagirdzhanova G."/>
        </authorList>
    </citation>
    <scope>NUCLEOTIDE SEQUENCE [LARGE SCALE GENOMIC DNA]</scope>
    <source>
        <strain evidence="2 3">CBS 573.63</strain>
    </source>
</reference>
<gene>
    <name evidence="2" type="ORF">SEPCBS57363_001527</name>
</gene>
<protein>
    <recommendedName>
        <fullName evidence="4">Pal1-like protein</fullName>
    </recommendedName>
</protein>
<name>A0ABP0DCG1_9PEZI</name>
<feature type="region of interest" description="Disordered" evidence="1">
    <location>
        <begin position="246"/>
        <end position="269"/>
    </location>
</feature>
<feature type="region of interest" description="Disordered" evidence="1">
    <location>
        <begin position="180"/>
        <end position="204"/>
    </location>
</feature>
<comment type="caution">
    <text evidence="2">The sequence shown here is derived from an EMBL/GenBank/DDBJ whole genome shotgun (WGS) entry which is preliminary data.</text>
</comment>
<evidence type="ECO:0008006" key="4">
    <source>
        <dbReference type="Google" id="ProtNLM"/>
    </source>
</evidence>
<evidence type="ECO:0000313" key="2">
    <source>
        <dbReference type="EMBL" id="CAK7265331.1"/>
    </source>
</evidence>
<proteinExistence type="predicted"/>
<organism evidence="2 3">
    <name type="scientific">Sporothrix epigloea</name>
    <dbReference type="NCBI Taxonomy" id="1892477"/>
    <lineage>
        <taxon>Eukaryota</taxon>
        <taxon>Fungi</taxon>
        <taxon>Dikarya</taxon>
        <taxon>Ascomycota</taxon>
        <taxon>Pezizomycotina</taxon>
        <taxon>Sordariomycetes</taxon>
        <taxon>Sordariomycetidae</taxon>
        <taxon>Ophiostomatales</taxon>
        <taxon>Ophiostomataceae</taxon>
        <taxon>Sporothrix</taxon>
    </lineage>
</organism>
<feature type="compositionally biased region" description="Polar residues" evidence="1">
    <location>
        <begin position="247"/>
        <end position="259"/>
    </location>
</feature>
<keyword evidence="3" id="KW-1185">Reference proteome</keyword>
<dbReference type="Proteomes" id="UP001642501">
    <property type="component" value="Unassembled WGS sequence"/>
</dbReference>
<feature type="region of interest" description="Disordered" evidence="1">
    <location>
        <begin position="22"/>
        <end position="45"/>
    </location>
</feature>
<evidence type="ECO:0000256" key="1">
    <source>
        <dbReference type="SAM" id="MobiDB-lite"/>
    </source>
</evidence>
<evidence type="ECO:0000313" key="3">
    <source>
        <dbReference type="Proteomes" id="UP001642501"/>
    </source>
</evidence>